<evidence type="ECO:0000313" key="2">
    <source>
        <dbReference type="EMBL" id="JAH63714.1"/>
    </source>
</evidence>
<dbReference type="EMBL" id="GBXM01044863">
    <property type="protein sequence ID" value="JAH63714.1"/>
    <property type="molecule type" value="Transcribed_RNA"/>
</dbReference>
<name>A0A0E9UCV5_ANGAN</name>
<dbReference type="AlphaFoldDB" id="A0A0E9UCV5"/>
<protein>
    <submittedName>
        <fullName evidence="2">Uncharacterized protein</fullName>
    </submittedName>
</protein>
<keyword evidence="1" id="KW-0812">Transmembrane</keyword>
<keyword evidence="1" id="KW-1133">Transmembrane helix</keyword>
<evidence type="ECO:0000256" key="1">
    <source>
        <dbReference type="SAM" id="Phobius"/>
    </source>
</evidence>
<organism evidence="2">
    <name type="scientific">Anguilla anguilla</name>
    <name type="common">European freshwater eel</name>
    <name type="synonym">Muraena anguilla</name>
    <dbReference type="NCBI Taxonomy" id="7936"/>
    <lineage>
        <taxon>Eukaryota</taxon>
        <taxon>Metazoa</taxon>
        <taxon>Chordata</taxon>
        <taxon>Craniata</taxon>
        <taxon>Vertebrata</taxon>
        <taxon>Euteleostomi</taxon>
        <taxon>Actinopterygii</taxon>
        <taxon>Neopterygii</taxon>
        <taxon>Teleostei</taxon>
        <taxon>Anguilliformes</taxon>
        <taxon>Anguillidae</taxon>
        <taxon>Anguilla</taxon>
    </lineage>
</organism>
<keyword evidence="1" id="KW-0472">Membrane</keyword>
<reference evidence="2" key="1">
    <citation type="submission" date="2014-11" db="EMBL/GenBank/DDBJ databases">
        <authorList>
            <person name="Amaro Gonzalez C."/>
        </authorList>
    </citation>
    <scope>NUCLEOTIDE SEQUENCE</scope>
</reference>
<accession>A0A0E9UCV5</accession>
<proteinExistence type="predicted"/>
<feature type="transmembrane region" description="Helical" evidence="1">
    <location>
        <begin position="20"/>
        <end position="38"/>
    </location>
</feature>
<sequence>MPTVLVRNLTPVQEREGEVLCRLLGVSVFFTALLWFHIQKYQQWFFFLSLLSF</sequence>
<reference evidence="2" key="2">
    <citation type="journal article" date="2015" name="Fish Shellfish Immunol.">
        <title>Early steps in the European eel (Anguilla anguilla)-Vibrio vulnificus interaction in the gills: Role of the RtxA13 toxin.</title>
        <authorList>
            <person name="Callol A."/>
            <person name="Pajuelo D."/>
            <person name="Ebbesson L."/>
            <person name="Teles M."/>
            <person name="MacKenzie S."/>
            <person name="Amaro C."/>
        </authorList>
    </citation>
    <scope>NUCLEOTIDE SEQUENCE</scope>
</reference>